<comment type="caution">
    <text evidence="2">The sequence shown here is derived from an EMBL/GenBank/DDBJ whole genome shotgun (WGS) entry which is preliminary data.</text>
</comment>
<evidence type="ECO:0000313" key="3">
    <source>
        <dbReference type="Proteomes" id="UP001141806"/>
    </source>
</evidence>
<name>A0A9Q0H5X1_9MAGN</name>
<feature type="transmembrane region" description="Helical" evidence="1">
    <location>
        <begin position="21"/>
        <end position="42"/>
    </location>
</feature>
<dbReference type="EMBL" id="JAMYWD010000010">
    <property type="protein sequence ID" value="KAJ4958137.1"/>
    <property type="molecule type" value="Genomic_DNA"/>
</dbReference>
<evidence type="ECO:0000256" key="1">
    <source>
        <dbReference type="SAM" id="Phobius"/>
    </source>
</evidence>
<keyword evidence="1" id="KW-0812">Transmembrane</keyword>
<keyword evidence="3" id="KW-1185">Reference proteome</keyword>
<proteinExistence type="predicted"/>
<dbReference type="Proteomes" id="UP001141806">
    <property type="component" value="Unassembled WGS sequence"/>
</dbReference>
<evidence type="ECO:0000313" key="2">
    <source>
        <dbReference type="EMBL" id="KAJ4958137.1"/>
    </source>
</evidence>
<gene>
    <name evidence="2" type="ORF">NE237_025248</name>
</gene>
<organism evidence="2 3">
    <name type="scientific">Protea cynaroides</name>
    <dbReference type="NCBI Taxonomy" id="273540"/>
    <lineage>
        <taxon>Eukaryota</taxon>
        <taxon>Viridiplantae</taxon>
        <taxon>Streptophyta</taxon>
        <taxon>Embryophyta</taxon>
        <taxon>Tracheophyta</taxon>
        <taxon>Spermatophyta</taxon>
        <taxon>Magnoliopsida</taxon>
        <taxon>Proteales</taxon>
        <taxon>Proteaceae</taxon>
        <taxon>Protea</taxon>
    </lineage>
</organism>
<sequence length="185" mass="20528">MFLRRTKNKTIPDKKSITPSLFYSLLSSSSLCLVTLFCNSRICKKMVCIQMKVSSSLIPNGNLGPQGLLLAALFRRLKIPTSVTSPFSERSTFFTAPSSKFSKNLEHDILLDVEMQLKPFGRLGQIISCNTFPNDLEESNNSFRNLQLGDGDISVGIGVKQLVDQVASFSIMLSSWSGRKPAIRM</sequence>
<protein>
    <submittedName>
        <fullName evidence="2">Uncharacterized protein</fullName>
    </submittedName>
</protein>
<accession>A0A9Q0H5X1</accession>
<keyword evidence="1" id="KW-1133">Transmembrane helix</keyword>
<dbReference type="AlphaFoldDB" id="A0A9Q0H5X1"/>
<reference evidence="2" key="1">
    <citation type="journal article" date="2023" name="Plant J.">
        <title>The genome of the king protea, Protea cynaroides.</title>
        <authorList>
            <person name="Chang J."/>
            <person name="Duong T.A."/>
            <person name="Schoeman C."/>
            <person name="Ma X."/>
            <person name="Roodt D."/>
            <person name="Barker N."/>
            <person name="Li Z."/>
            <person name="Van de Peer Y."/>
            <person name="Mizrachi E."/>
        </authorList>
    </citation>
    <scope>NUCLEOTIDE SEQUENCE</scope>
    <source>
        <tissue evidence="2">Young leaves</tissue>
    </source>
</reference>
<keyword evidence="1" id="KW-0472">Membrane</keyword>